<keyword evidence="2" id="KW-1185">Reference proteome</keyword>
<dbReference type="EMBL" id="CM046400">
    <property type="protein sequence ID" value="KAI8524013.1"/>
    <property type="molecule type" value="Genomic_DNA"/>
</dbReference>
<proteinExistence type="predicted"/>
<comment type="caution">
    <text evidence="1">The sequence shown here is derived from an EMBL/GenBank/DDBJ whole genome shotgun (WGS) entry which is preliminary data.</text>
</comment>
<accession>A0ACC0L5J3</accession>
<dbReference type="Proteomes" id="UP001062846">
    <property type="component" value="Chromosome 13"/>
</dbReference>
<name>A0ACC0L5J3_RHOML</name>
<evidence type="ECO:0000313" key="2">
    <source>
        <dbReference type="Proteomes" id="UP001062846"/>
    </source>
</evidence>
<evidence type="ECO:0000313" key="1">
    <source>
        <dbReference type="EMBL" id="KAI8524013.1"/>
    </source>
</evidence>
<organism evidence="1 2">
    <name type="scientific">Rhododendron molle</name>
    <name type="common">Chinese azalea</name>
    <name type="synonym">Azalea mollis</name>
    <dbReference type="NCBI Taxonomy" id="49168"/>
    <lineage>
        <taxon>Eukaryota</taxon>
        <taxon>Viridiplantae</taxon>
        <taxon>Streptophyta</taxon>
        <taxon>Embryophyta</taxon>
        <taxon>Tracheophyta</taxon>
        <taxon>Spermatophyta</taxon>
        <taxon>Magnoliopsida</taxon>
        <taxon>eudicotyledons</taxon>
        <taxon>Gunneridae</taxon>
        <taxon>Pentapetalae</taxon>
        <taxon>asterids</taxon>
        <taxon>Ericales</taxon>
        <taxon>Ericaceae</taxon>
        <taxon>Ericoideae</taxon>
        <taxon>Rhodoreae</taxon>
        <taxon>Rhododendron</taxon>
    </lineage>
</organism>
<reference evidence="1" key="1">
    <citation type="submission" date="2022-02" db="EMBL/GenBank/DDBJ databases">
        <title>Plant Genome Project.</title>
        <authorList>
            <person name="Zhang R.-G."/>
        </authorList>
    </citation>
    <scope>NUCLEOTIDE SEQUENCE</scope>
    <source>
        <strain evidence="1">AT1</strain>
    </source>
</reference>
<sequence length="66" mass="7762">MFGRHIAALARAKEYRITVEDRLHSDTNERQSRSPKRLLSTKKLELQQKTFKHHPLLSDAPDSNHR</sequence>
<gene>
    <name evidence="1" type="ORF">RHMOL_Rhmol13G0116400</name>
</gene>
<protein>
    <submittedName>
        <fullName evidence="1">Uncharacterized protein</fullName>
    </submittedName>
</protein>